<gene>
    <name evidence="1" type="ORF">ETSY2_18130</name>
</gene>
<dbReference type="Proteomes" id="UP000019140">
    <property type="component" value="Unassembled WGS sequence"/>
</dbReference>
<evidence type="ECO:0008006" key="3">
    <source>
        <dbReference type="Google" id="ProtNLM"/>
    </source>
</evidence>
<name>W4M8Q5_9BACT</name>
<evidence type="ECO:0000313" key="1">
    <source>
        <dbReference type="EMBL" id="ETX06276.1"/>
    </source>
</evidence>
<reference evidence="1 2" key="1">
    <citation type="journal article" date="2014" name="Nature">
        <title>An environmental bacterial taxon with a large and distinct metabolic repertoire.</title>
        <authorList>
            <person name="Wilson M.C."/>
            <person name="Mori T."/>
            <person name="Ruckert C."/>
            <person name="Uria A.R."/>
            <person name="Helf M.J."/>
            <person name="Takada K."/>
            <person name="Gernert C."/>
            <person name="Steffens U.A."/>
            <person name="Heycke N."/>
            <person name="Schmitt S."/>
            <person name="Rinke C."/>
            <person name="Helfrich E.J."/>
            <person name="Brachmann A.O."/>
            <person name="Gurgui C."/>
            <person name="Wakimoto T."/>
            <person name="Kracht M."/>
            <person name="Crusemann M."/>
            <person name="Hentschel U."/>
            <person name="Abe I."/>
            <person name="Matsunaga S."/>
            <person name="Kalinowski J."/>
            <person name="Takeyama H."/>
            <person name="Piel J."/>
        </authorList>
    </citation>
    <scope>NUCLEOTIDE SEQUENCE [LARGE SCALE GENOMIC DNA]</scope>
    <source>
        <strain evidence="2">TSY2</strain>
    </source>
</reference>
<dbReference type="HOGENOM" id="CLU_1537273_0_0_7"/>
<protein>
    <recommendedName>
        <fullName evidence="3">Transposase IS4-like domain-containing protein</fullName>
    </recommendedName>
</protein>
<proteinExistence type="predicted"/>
<keyword evidence="2" id="KW-1185">Reference proteome</keyword>
<sequence>MQQERLPELKVDRPWFKGVHSQVLQDVLRRLDKSFDNFFRRAKEGAEEPGYPGSYCKARIRLPEGAVASLARQSGRRLCELTPEAWLWKGRRVKIVDGSTVTIPDTPANQDAYPQQHGQQPGLGFPIARLVAVFDLACGALTTLGVGHYQGKATGEMALFRGQQSHLDRDDVMS</sequence>
<dbReference type="AlphaFoldDB" id="W4M8Q5"/>
<dbReference type="EMBL" id="AZHX01000743">
    <property type="protein sequence ID" value="ETX06276.1"/>
    <property type="molecule type" value="Genomic_DNA"/>
</dbReference>
<accession>W4M8Q5</accession>
<comment type="caution">
    <text evidence="1">The sequence shown here is derived from an EMBL/GenBank/DDBJ whole genome shotgun (WGS) entry which is preliminary data.</text>
</comment>
<evidence type="ECO:0000313" key="2">
    <source>
        <dbReference type="Proteomes" id="UP000019140"/>
    </source>
</evidence>
<organism evidence="1 2">
    <name type="scientific">Candidatus Entotheonella gemina</name>
    <dbReference type="NCBI Taxonomy" id="1429439"/>
    <lineage>
        <taxon>Bacteria</taxon>
        <taxon>Pseudomonadati</taxon>
        <taxon>Nitrospinota/Tectimicrobiota group</taxon>
        <taxon>Candidatus Tectimicrobiota</taxon>
        <taxon>Candidatus Entotheonellia</taxon>
        <taxon>Candidatus Entotheonellales</taxon>
        <taxon>Candidatus Entotheonellaceae</taxon>
        <taxon>Candidatus Entotheonella</taxon>
    </lineage>
</organism>